<gene>
    <name evidence="1" type="ORF">IFM89_039416</name>
</gene>
<sequence length="230" mass="24571">MGALQSSSPILELGCVVKPDSSSLQTGSIAVPVVSSSVHDSVPPVNMSHVTTVPILSQAMGAFQFSSILEPGYDLRPDSSSLQIDSIAVPVVSSLAHDSVPAVGVSHMETEIYTSRLTPNIGSAGATIVQNCCGSMDSTPTACLTHIMADMENQTSPLRGTPDFAEVCRYIGSVFDPNSCDHFQKLEEMDPIDFEAEDFLSWSHRLTGSKEIITDPKWFTVAYLCNAVAE</sequence>
<evidence type="ECO:0000313" key="1">
    <source>
        <dbReference type="EMBL" id="KAF9618019.1"/>
    </source>
</evidence>
<proteinExistence type="predicted"/>
<dbReference type="AlphaFoldDB" id="A0A835IJ30"/>
<evidence type="ECO:0000313" key="2">
    <source>
        <dbReference type="Proteomes" id="UP000631114"/>
    </source>
</evidence>
<dbReference type="EMBL" id="JADFTS010000003">
    <property type="protein sequence ID" value="KAF9618019.1"/>
    <property type="molecule type" value="Genomic_DNA"/>
</dbReference>
<keyword evidence="2" id="KW-1185">Reference proteome</keyword>
<dbReference type="Pfam" id="PF24904">
    <property type="entry name" value="RVE6"/>
    <property type="match status" value="1"/>
</dbReference>
<reference evidence="1 2" key="1">
    <citation type="submission" date="2020-10" db="EMBL/GenBank/DDBJ databases">
        <title>The Coptis chinensis genome and diversification of protoberbering-type alkaloids.</title>
        <authorList>
            <person name="Wang B."/>
            <person name="Shu S."/>
            <person name="Song C."/>
            <person name="Liu Y."/>
        </authorList>
    </citation>
    <scope>NUCLEOTIDE SEQUENCE [LARGE SCALE GENOMIC DNA]</scope>
    <source>
        <strain evidence="1">HL-2020</strain>
        <tissue evidence="1">Leaf</tissue>
    </source>
</reference>
<dbReference type="Proteomes" id="UP000631114">
    <property type="component" value="Unassembled WGS sequence"/>
</dbReference>
<comment type="caution">
    <text evidence="1">The sequence shown here is derived from an EMBL/GenBank/DDBJ whole genome shotgun (WGS) entry which is preliminary data.</text>
</comment>
<protein>
    <submittedName>
        <fullName evidence="1">Uncharacterized protein</fullName>
    </submittedName>
</protein>
<organism evidence="1 2">
    <name type="scientific">Coptis chinensis</name>
    <dbReference type="NCBI Taxonomy" id="261450"/>
    <lineage>
        <taxon>Eukaryota</taxon>
        <taxon>Viridiplantae</taxon>
        <taxon>Streptophyta</taxon>
        <taxon>Embryophyta</taxon>
        <taxon>Tracheophyta</taxon>
        <taxon>Spermatophyta</taxon>
        <taxon>Magnoliopsida</taxon>
        <taxon>Ranunculales</taxon>
        <taxon>Ranunculaceae</taxon>
        <taxon>Coptidoideae</taxon>
        <taxon>Coptis</taxon>
    </lineage>
</organism>
<name>A0A835IJ30_9MAGN</name>
<accession>A0A835IJ30</accession>
<dbReference type="OrthoDB" id="118550at2759"/>